<sequence length="162" mass="18400">MQRRHLLLALGISLTGCGFAPRREPELLFQSLAISGIKPDSPMAAELRRQLSRTSVVVVEDANKAQLVLVVLKDVRERSAVVSTTAGQVREWQLRLNFDFMLRTPNEELLLPRTELRMVREMNFRETDALGKEQEEAQLYRAMQSDAVAQVMRRLGAVRLPS</sequence>
<evidence type="ECO:0000313" key="8">
    <source>
        <dbReference type="Proteomes" id="UP001221189"/>
    </source>
</evidence>
<gene>
    <name evidence="6 7" type="primary">lptE</name>
    <name evidence="7" type="ORF">PRZ03_01960</name>
</gene>
<accession>A0ABT5K8Q0</accession>
<name>A0ABT5K8Q0_9BURK</name>
<evidence type="ECO:0000256" key="5">
    <source>
        <dbReference type="ARBA" id="ARBA00023288"/>
    </source>
</evidence>
<evidence type="ECO:0000256" key="1">
    <source>
        <dbReference type="ARBA" id="ARBA00022729"/>
    </source>
</evidence>
<evidence type="ECO:0000256" key="2">
    <source>
        <dbReference type="ARBA" id="ARBA00023136"/>
    </source>
</evidence>
<dbReference type="Proteomes" id="UP001221189">
    <property type="component" value="Unassembled WGS sequence"/>
</dbReference>
<evidence type="ECO:0000256" key="4">
    <source>
        <dbReference type="ARBA" id="ARBA00023237"/>
    </source>
</evidence>
<dbReference type="Gene3D" id="3.30.160.150">
    <property type="entry name" value="Lipoprotein like domain"/>
    <property type="match status" value="1"/>
</dbReference>
<dbReference type="PANTHER" id="PTHR38098">
    <property type="entry name" value="LPS-ASSEMBLY LIPOPROTEIN LPTE"/>
    <property type="match status" value="1"/>
</dbReference>
<keyword evidence="3 6" id="KW-0564">Palmitate</keyword>
<evidence type="ECO:0000313" key="7">
    <source>
        <dbReference type="EMBL" id="MDC8770319.1"/>
    </source>
</evidence>
<organism evidence="7 8">
    <name type="scientific">Roseateles albus</name>
    <dbReference type="NCBI Taxonomy" id="2987525"/>
    <lineage>
        <taxon>Bacteria</taxon>
        <taxon>Pseudomonadati</taxon>
        <taxon>Pseudomonadota</taxon>
        <taxon>Betaproteobacteria</taxon>
        <taxon>Burkholderiales</taxon>
        <taxon>Sphaerotilaceae</taxon>
        <taxon>Roseateles</taxon>
    </lineage>
</organism>
<keyword evidence="5 6" id="KW-0449">Lipoprotein</keyword>
<dbReference type="PROSITE" id="PS51257">
    <property type="entry name" value="PROKAR_LIPOPROTEIN"/>
    <property type="match status" value="1"/>
</dbReference>
<dbReference type="InterPro" id="IPR007485">
    <property type="entry name" value="LPS_assembly_LptE"/>
</dbReference>
<comment type="function">
    <text evidence="6">Together with LptD, is involved in the assembly of lipopolysaccharide (LPS) at the surface of the outer membrane. Required for the proper assembly of LptD. Binds LPS and may serve as the LPS recognition site at the outer membrane.</text>
</comment>
<keyword evidence="1 6" id="KW-0732">Signal</keyword>
<evidence type="ECO:0000256" key="3">
    <source>
        <dbReference type="ARBA" id="ARBA00023139"/>
    </source>
</evidence>
<keyword evidence="8" id="KW-1185">Reference proteome</keyword>
<comment type="similarity">
    <text evidence="6">Belongs to the LptE lipoprotein family.</text>
</comment>
<comment type="caution">
    <text evidence="7">The sequence shown here is derived from an EMBL/GenBank/DDBJ whole genome shotgun (WGS) entry which is preliminary data.</text>
</comment>
<dbReference type="PANTHER" id="PTHR38098:SF1">
    <property type="entry name" value="LPS-ASSEMBLY LIPOPROTEIN LPTE"/>
    <property type="match status" value="1"/>
</dbReference>
<dbReference type="HAMAP" id="MF_01186">
    <property type="entry name" value="LPS_assembly_LptE"/>
    <property type="match status" value="1"/>
</dbReference>
<reference evidence="7 8" key="1">
    <citation type="submission" date="2022-10" db="EMBL/GenBank/DDBJ databases">
        <title>Paucibacter sp. hw1 Genome sequencing.</title>
        <authorList>
            <person name="Park S."/>
        </authorList>
    </citation>
    <scope>NUCLEOTIDE SEQUENCE [LARGE SCALE GENOMIC DNA]</scope>
    <source>
        <strain evidence="8">hw1</strain>
    </source>
</reference>
<protein>
    <recommendedName>
        <fullName evidence="6">LPS-assembly lipoprotein LptE</fullName>
    </recommendedName>
</protein>
<dbReference type="EMBL" id="JAQQXT010000001">
    <property type="protein sequence ID" value="MDC8770319.1"/>
    <property type="molecule type" value="Genomic_DNA"/>
</dbReference>
<keyword evidence="4 6" id="KW-0998">Cell outer membrane</keyword>
<keyword evidence="2 6" id="KW-0472">Membrane</keyword>
<dbReference type="Pfam" id="PF04390">
    <property type="entry name" value="LptE"/>
    <property type="match status" value="1"/>
</dbReference>
<evidence type="ECO:0000256" key="6">
    <source>
        <dbReference type="HAMAP-Rule" id="MF_01186"/>
    </source>
</evidence>
<proteinExistence type="inferred from homology"/>
<comment type="subcellular location">
    <subcellularLocation>
        <location evidence="6">Cell outer membrane</location>
        <topology evidence="6">Lipid-anchor</topology>
    </subcellularLocation>
</comment>
<comment type="subunit">
    <text evidence="6">Component of the lipopolysaccharide transport and assembly complex. Interacts with LptD.</text>
</comment>
<dbReference type="RefSeq" id="WP_273598777.1">
    <property type="nucleotide sequence ID" value="NZ_JAQQXT010000001.1"/>
</dbReference>